<sequence length="171" mass="19179">MPSEHADQYEVVIPENWKSDKDEYPDSPDFIAQRVSDVSSEAKFHLVHSPGGKSGLRSEGGDEIPRETSLEEELDRDMKSYADLGDSVKLVVLPEREIGGERAVGLRVRFIHGNSSWLREEWHVVRHDGVWGFRLTSGASRDVIGQDAYAILDSFRWIGPSPSPSAEESEE</sequence>
<proteinExistence type="predicted"/>
<organism evidence="2 3">
    <name type="scientific">Arachnia propionica</name>
    <dbReference type="NCBI Taxonomy" id="1750"/>
    <lineage>
        <taxon>Bacteria</taxon>
        <taxon>Bacillati</taxon>
        <taxon>Actinomycetota</taxon>
        <taxon>Actinomycetes</taxon>
        <taxon>Propionibacteriales</taxon>
        <taxon>Propionibacteriaceae</taxon>
        <taxon>Arachnia</taxon>
    </lineage>
</organism>
<dbReference type="OrthoDB" id="3735742at2"/>
<comment type="caution">
    <text evidence="2">The sequence shown here is derived from an EMBL/GenBank/DDBJ whole genome shotgun (WGS) entry which is preliminary data.</text>
</comment>
<accession>A0A3P1T850</accession>
<reference evidence="2 3" key="1">
    <citation type="submission" date="2018-11" db="EMBL/GenBank/DDBJ databases">
        <title>Genomes From Bacteria Associated with the Canine Oral Cavity: a Test Case for Automated Genome-Based Taxonomic Assignment.</title>
        <authorList>
            <person name="Coil D.A."/>
            <person name="Jospin G."/>
            <person name="Darling A.E."/>
            <person name="Wallis C."/>
            <person name="Davis I.J."/>
            <person name="Harris S."/>
            <person name="Eisen J.A."/>
            <person name="Holcombe L.J."/>
            <person name="O'Flynn C."/>
        </authorList>
    </citation>
    <scope>NUCLEOTIDE SEQUENCE [LARGE SCALE GENOMIC DNA]</scope>
    <source>
        <strain evidence="2 3">OH887_COT-365</strain>
    </source>
</reference>
<feature type="region of interest" description="Disordered" evidence="1">
    <location>
        <begin position="1"/>
        <end position="26"/>
    </location>
</feature>
<dbReference type="Proteomes" id="UP000280819">
    <property type="component" value="Unassembled WGS sequence"/>
</dbReference>
<name>A0A3P1T850_9ACTN</name>
<dbReference type="AlphaFoldDB" id="A0A3P1T850"/>
<dbReference type="RefSeq" id="WP_124844108.1">
    <property type="nucleotide sequence ID" value="NZ_RQZG01000006.1"/>
</dbReference>
<protein>
    <submittedName>
        <fullName evidence="2">Uncharacterized protein</fullName>
    </submittedName>
</protein>
<evidence type="ECO:0000256" key="1">
    <source>
        <dbReference type="SAM" id="MobiDB-lite"/>
    </source>
</evidence>
<evidence type="ECO:0000313" key="2">
    <source>
        <dbReference type="EMBL" id="RRD05365.1"/>
    </source>
</evidence>
<dbReference type="EMBL" id="RQZG01000006">
    <property type="protein sequence ID" value="RRD05365.1"/>
    <property type="molecule type" value="Genomic_DNA"/>
</dbReference>
<gene>
    <name evidence="2" type="ORF">EII34_06420</name>
</gene>
<evidence type="ECO:0000313" key="3">
    <source>
        <dbReference type="Proteomes" id="UP000280819"/>
    </source>
</evidence>